<keyword evidence="3" id="KW-0808">Transferase</keyword>
<reference evidence="3 4" key="1">
    <citation type="submission" date="2018-06" db="EMBL/GenBank/DDBJ databases">
        <authorList>
            <consortium name="Pathogen Informatics"/>
            <person name="Doyle S."/>
        </authorList>
    </citation>
    <scope>NUCLEOTIDE SEQUENCE [LARGE SCALE GENOMIC DNA]</scope>
    <source>
        <strain evidence="3 4">NCTC13093</strain>
    </source>
</reference>
<dbReference type="RefSeq" id="WP_113744062.1">
    <property type="nucleotide sequence ID" value="NZ_UAPV01000001.1"/>
</dbReference>
<dbReference type="Proteomes" id="UP000250086">
    <property type="component" value="Unassembled WGS sequence"/>
</dbReference>
<evidence type="ECO:0000313" key="3">
    <source>
        <dbReference type="EMBL" id="SPT69943.1"/>
    </source>
</evidence>
<dbReference type="InterPro" id="IPR020023">
    <property type="entry name" value="PseG"/>
</dbReference>
<evidence type="ECO:0000256" key="1">
    <source>
        <dbReference type="PIRSR" id="PIRSR620023-1"/>
    </source>
</evidence>
<gene>
    <name evidence="3" type="ORF">NCTC13093_01334</name>
</gene>
<evidence type="ECO:0000256" key="2">
    <source>
        <dbReference type="PIRSR" id="PIRSR620023-2"/>
    </source>
</evidence>
<dbReference type="Gene3D" id="3.40.50.11190">
    <property type="match status" value="1"/>
</dbReference>
<organism evidence="3 4">
    <name type="scientific">Anaerobiospirillum thomasii</name>
    <dbReference type="NCBI Taxonomy" id="179995"/>
    <lineage>
        <taxon>Bacteria</taxon>
        <taxon>Pseudomonadati</taxon>
        <taxon>Pseudomonadota</taxon>
        <taxon>Gammaproteobacteria</taxon>
        <taxon>Aeromonadales</taxon>
        <taxon>Succinivibrionaceae</taxon>
        <taxon>Anaerobiospirillum</taxon>
    </lineage>
</organism>
<keyword evidence="4" id="KW-1185">Reference proteome</keyword>
<accession>A0A2X0V7X0</accession>
<proteinExistence type="predicted"/>
<sequence length="335" mass="37508">MSNKDKKTIAVVLRADFALGTGHLMRVKTLLNSLGSDFDYYLFATDFDDKLKALATEYKDIVCAPLCTLESKIKEMSPDAIIFDHYFLDASFESLFYVDSKIIIIDDLANREHKAHVLIDPSIGRQSIDYADLVNKECELYTGQQYALIKDDFVQILNSSDRVCDRRVLIAYGGADPAHATLKAVKSITADKRVADYTFTVLTGKVNPDYDLIKKLCAPFDNIKVLRHSDNVPALILQHSLALGAYGGMFSERIISKVPSICTSIASNQDKGRSIIQNTQVGVNLELSELENKDLIFSALLELETHYGFYVSQCKKVFDGKSLERINNIIKNLLK</sequence>
<feature type="active site" description="Proton acceptor" evidence="1">
    <location>
        <position position="23"/>
    </location>
</feature>
<dbReference type="SUPFAM" id="SSF53756">
    <property type="entry name" value="UDP-Glycosyltransferase/glycogen phosphorylase"/>
    <property type="match status" value="1"/>
</dbReference>
<dbReference type="GO" id="GO:0016740">
    <property type="term" value="F:transferase activity"/>
    <property type="evidence" value="ECO:0007669"/>
    <property type="project" value="UniProtKB-KW"/>
</dbReference>
<dbReference type="AlphaFoldDB" id="A0A2X0V7X0"/>
<feature type="binding site" evidence="2">
    <location>
        <position position="252"/>
    </location>
    <ligand>
        <name>substrate</name>
    </ligand>
</feature>
<dbReference type="Gene3D" id="3.40.50.2000">
    <property type="entry name" value="Glycogen Phosphorylase B"/>
    <property type="match status" value="1"/>
</dbReference>
<dbReference type="EMBL" id="UAPV01000001">
    <property type="protein sequence ID" value="SPT69943.1"/>
    <property type="molecule type" value="Genomic_DNA"/>
</dbReference>
<dbReference type="NCBIfam" id="TIGR03590">
    <property type="entry name" value="PseG"/>
    <property type="match status" value="1"/>
</dbReference>
<protein>
    <submittedName>
        <fullName evidence="3">Spore coat polysaccharide biosynthesis protein, predicted glycosyltransferase</fullName>
    </submittedName>
</protein>
<evidence type="ECO:0000313" key="4">
    <source>
        <dbReference type="Proteomes" id="UP000250086"/>
    </source>
</evidence>
<name>A0A2X0V7X0_9GAMM</name>